<proteinExistence type="predicted"/>
<gene>
    <name evidence="2" type="ORF">B0H66DRAFT_563724</name>
</gene>
<feature type="transmembrane region" description="Helical" evidence="1">
    <location>
        <begin position="199"/>
        <end position="222"/>
    </location>
</feature>
<evidence type="ECO:0000313" key="3">
    <source>
        <dbReference type="Proteomes" id="UP001283341"/>
    </source>
</evidence>
<reference evidence="2" key="1">
    <citation type="journal article" date="2023" name="Mol. Phylogenet. Evol.">
        <title>Genome-scale phylogeny and comparative genomics of the fungal order Sordariales.</title>
        <authorList>
            <person name="Hensen N."/>
            <person name="Bonometti L."/>
            <person name="Westerberg I."/>
            <person name="Brannstrom I.O."/>
            <person name="Guillou S."/>
            <person name="Cros-Aarteil S."/>
            <person name="Calhoun S."/>
            <person name="Haridas S."/>
            <person name="Kuo A."/>
            <person name="Mondo S."/>
            <person name="Pangilinan J."/>
            <person name="Riley R."/>
            <person name="LaButti K."/>
            <person name="Andreopoulos B."/>
            <person name="Lipzen A."/>
            <person name="Chen C."/>
            <person name="Yan M."/>
            <person name="Daum C."/>
            <person name="Ng V."/>
            <person name="Clum A."/>
            <person name="Steindorff A."/>
            <person name="Ohm R.A."/>
            <person name="Martin F."/>
            <person name="Silar P."/>
            <person name="Natvig D.O."/>
            <person name="Lalanne C."/>
            <person name="Gautier V."/>
            <person name="Ament-Velasquez S.L."/>
            <person name="Kruys A."/>
            <person name="Hutchinson M.I."/>
            <person name="Powell A.J."/>
            <person name="Barry K."/>
            <person name="Miller A.N."/>
            <person name="Grigoriev I.V."/>
            <person name="Debuchy R."/>
            <person name="Gladieux P."/>
            <person name="Hiltunen Thoren M."/>
            <person name="Johannesson H."/>
        </authorList>
    </citation>
    <scope>NUCLEOTIDE SEQUENCE</scope>
    <source>
        <strain evidence="2">CBS 118394</strain>
    </source>
</reference>
<comment type="caution">
    <text evidence="2">The sequence shown here is derived from an EMBL/GenBank/DDBJ whole genome shotgun (WGS) entry which is preliminary data.</text>
</comment>
<keyword evidence="3" id="KW-1185">Reference proteome</keyword>
<dbReference type="AlphaFoldDB" id="A0AAE0M1P8"/>
<protein>
    <submittedName>
        <fullName evidence="2">Uncharacterized protein</fullName>
    </submittedName>
</protein>
<dbReference type="Proteomes" id="UP001283341">
    <property type="component" value="Unassembled WGS sequence"/>
</dbReference>
<accession>A0AAE0M1P8</accession>
<reference evidence="2" key="2">
    <citation type="submission" date="2023-06" db="EMBL/GenBank/DDBJ databases">
        <authorList>
            <consortium name="Lawrence Berkeley National Laboratory"/>
            <person name="Haridas S."/>
            <person name="Hensen N."/>
            <person name="Bonometti L."/>
            <person name="Westerberg I."/>
            <person name="Brannstrom I.O."/>
            <person name="Guillou S."/>
            <person name="Cros-Aarteil S."/>
            <person name="Calhoun S."/>
            <person name="Kuo A."/>
            <person name="Mondo S."/>
            <person name="Pangilinan J."/>
            <person name="Riley R."/>
            <person name="Labutti K."/>
            <person name="Andreopoulos B."/>
            <person name="Lipzen A."/>
            <person name="Chen C."/>
            <person name="Yanf M."/>
            <person name="Daum C."/>
            <person name="Ng V."/>
            <person name="Clum A."/>
            <person name="Steindorff A."/>
            <person name="Ohm R."/>
            <person name="Martin F."/>
            <person name="Silar P."/>
            <person name="Natvig D."/>
            <person name="Lalanne C."/>
            <person name="Gautier V."/>
            <person name="Ament-Velasquez S.L."/>
            <person name="Kruys A."/>
            <person name="Hutchinson M.I."/>
            <person name="Powell A.J."/>
            <person name="Barry K."/>
            <person name="Miller A.N."/>
            <person name="Grigoriev I.V."/>
            <person name="Debuchy R."/>
            <person name="Gladieux P."/>
            <person name="Thoren M.H."/>
            <person name="Johannesson H."/>
        </authorList>
    </citation>
    <scope>NUCLEOTIDE SEQUENCE</scope>
    <source>
        <strain evidence="2">CBS 118394</strain>
    </source>
</reference>
<evidence type="ECO:0000313" key="2">
    <source>
        <dbReference type="EMBL" id="KAK3314824.1"/>
    </source>
</evidence>
<keyword evidence="1" id="KW-0472">Membrane</keyword>
<sequence length="588" mass="64405">MAGNGTRLALNLRPIDDVNYADYWQGKPPALGNIPTFKRIQLDASQQLKQAALHHDLTLGLSPGDCVTSDGVKSCEATCSDPTNLFTPANLRTCLLLASAALLVQNGSYAVNTADSGTAFTISTFDVPDLANFDGSSVLSNITKCISESCNLSKLGTCSPAIQTLSNIIPINTVEHLYTLTSIMGEYCSQTNFQMNGDIAGPGVVLSYMIQFNFCLLLFALLKFSTTWTRRLFTLLGRRDQGICLQNRLASSRLAAAAVSSLVEFQEVQTYLVASLQLATLVSFNPGNAGTSSANNDSFGEAVLNSSIVALLSLTSMSCVLLTQCALQRAGMYWWYTFAIMTLTLLLALVIYANAGSLMPSADDLWDKFKGDAALASCGGNPSPMTFCPLPAKAFGYLLSGEGSVENVGYLVVTVSIQAWLGLLVTQLCHTVPERFPGFAVRVRKLFLTATRRKCFGPVTINWKLAYWAFIQVFLAYMVGNYIATLTNLLYGLDLGEPSAWSFGQLIAFMLWWPVIAKFVYFSIWGIKEGFEKRMASKYFIMERRQEVEEEEHDDGELVTGSTIIHRNKAQEIEQQQAAEMVVFRRIG</sequence>
<keyword evidence="1" id="KW-0812">Transmembrane</keyword>
<name>A0AAE0M1P8_9PEZI</name>
<keyword evidence="1" id="KW-1133">Transmembrane helix</keyword>
<organism evidence="2 3">
    <name type="scientific">Apodospora peruviana</name>
    <dbReference type="NCBI Taxonomy" id="516989"/>
    <lineage>
        <taxon>Eukaryota</taxon>
        <taxon>Fungi</taxon>
        <taxon>Dikarya</taxon>
        <taxon>Ascomycota</taxon>
        <taxon>Pezizomycotina</taxon>
        <taxon>Sordariomycetes</taxon>
        <taxon>Sordariomycetidae</taxon>
        <taxon>Sordariales</taxon>
        <taxon>Lasiosphaeriaceae</taxon>
        <taxon>Apodospora</taxon>
    </lineage>
</organism>
<evidence type="ECO:0000256" key="1">
    <source>
        <dbReference type="SAM" id="Phobius"/>
    </source>
</evidence>
<feature type="transmembrane region" description="Helical" evidence="1">
    <location>
        <begin position="333"/>
        <end position="353"/>
    </location>
</feature>
<dbReference type="EMBL" id="JAUEDM010000006">
    <property type="protein sequence ID" value="KAK3314824.1"/>
    <property type="molecule type" value="Genomic_DNA"/>
</dbReference>
<feature type="transmembrane region" description="Helical" evidence="1">
    <location>
        <begin position="503"/>
        <end position="527"/>
    </location>
</feature>
<feature type="transmembrane region" description="Helical" evidence="1">
    <location>
        <begin position="465"/>
        <end position="483"/>
    </location>
</feature>